<dbReference type="RefSeq" id="WP_114125986.1">
    <property type="nucleotide sequence ID" value="NZ_QOUI01000003.1"/>
</dbReference>
<dbReference type="AlphaFoldDB" id="A0A367YX17"/>
<comment type="caution">
    <text evidence="1">The sequence shown here is derived from an EMBL/GenBank/DDBJ whole genome shotgun (WGS) entry which is preliminary data.</text>
</comment>
<proteinExistence type="predicted"/>
<name>A0A367YX17_9ACTN</name>
<dbReference type="EMBL" id="QOUI01000003">
    <property type="protein sequence ID" value="RCK70443.1"/>
    <property type="molecule type" value="Genomic_DNA"/>
</dbReference>
<protein>
    <recommendedName>
        <fullName evidence="3">DUF2384 domain-containing protein</fullName>
    </recommendedName>
</protein>
<evidence type="ECO:0000313" key="2">
    <source>
        <dbReference type="Proteomes" id="UP000252770"/>
    </source>
</evidence>
<evidence type="ECO:0008006" key="3">
    <source>
        <dbReference type="Google" id="ProtNLM"/>
    </source>
</evidence>
<evidence type="ECO:0000313" key="1">
    <source>
        <dbReference type="EMBL" id="RCK70443.1"/>
    </source>
</evidence>
<sequence>MTSAAEIAREMADEVVRTRRTVAALGAAIEAAHVRASPALARAVQAEEGLYQRIADEFGLLTSAEAGRRLGSRSKAARNLALSARRDGQLLALRRGRYDLFPGFQFDDHGARPVVAALIALGEEHERSEAGLVQWLMAPTTYLDGLRPVDVIDDPDRLLSVAREAFGVQW</sequence>
<dbReference type="Proteomes" id="UP000252770">
    <property type="component" value="Unassembled WGS sequence"/>
</dbReference>
<accession>A0A367YX17</accession>
<organism evidence="1 2">
    <name type="scientific">Desertihabitans brevis</name>
    <dbReference type="NCBI Taxonomy" id="2268447"/>
    <lineage>
        <taxon>Bacteria</taxon>
        <taxon>Bacillati</taxon>
        <taxon>Actinomycetota</taxon>
        <taxon>Actinomycetes</taxon>
        <taxon>Propionibacteriales</taxon>
        <taxon>Propionibacteriaceae</taxon>
        <taxon>Desertihabitans</taxon>
    </lineage>
</organism>
<keyword evidence="2" id="KW-1185">Reference proteome</keyword>
<reference evidence="1 2" key="1">
    <citation type="submission" date="2018-07" db="EMBL/GenBank/DDBJ databases">
        <title>Desertimonas flava gen. nov. sp. nov.</title>
        <authorList>
            <person name="Liu S."/>
        </authorList>
    </citation>
    <scope>NUCLEOTIDE SEQUENCE [LARGE SCALE GENOMIC DNA]</scope>
    <source>
        <strain evidence="1 2">16Sb5-5</strain>
    </source>
</reference>
<gene>
    <name evidence="1" type="ORF">DT076_07320</name>
</gene>